<dbReference type="Gene3D" id="1.10.150.130">
    <property type="match status" value="1"/>
</dbReference>
<evidence type="ECO:0000256" key="1">
    <source>
        <dbReference type="ARBA" id="ARBA00008857"/>
    </source>
</evidence>
<keyword evidence="4" id="KW-0233">DNA recombination</keyword>
<evidence type="ECO:0000256" key="3">
    <source>
        <dbReference type="ARBA" id="ARBA00023125"/>
    </source>
</evidence>
<dbReference type="GO" id="GO:0015074">
    <property type="term" value="P:DNA integration"/>
    <property type="evidence" value="ECO:0007669"/>
    <property type="project" value="UniProtKB-KW"/>
</dbReference>
<dbReference type="InterPro" id="IPR002104">
    <property type="entry name" value="Integrase_catalytic"/>
</dbReference>
<dbReference type="InterPro" id="IPR050090">
    <property type="entry name" value="Tyrosine_recombinase_XerCD"/>
</dbReference>
<dbReference type="Pfam" id="PF00589">
    <property type="entry name" value="Phage_integrase"/>
    <property type="match status" value="1"/>
</dbReference>
<evidence type="ECO:0000256" key="2">
    <source>
        <dbReference type="ARBA" id="ARBA00022908"/>
    </source>
</evidence>
<feature type="compositionally biased region" description="Gly residues" evidence="6">
    <location>
        <begin position="379"/>
        <end position="394"/>
    </location>
</feature>
<feature type="domain" description="Tyr recombinase" evidence="7">
    <location>
        <begin position="169"/>
        <end position="357"/>
    </location>
</feature>
<comment type="similarity">
    <text evidence="1">Belongs to the 'phage' integrase family.</text>
</comment>
<feature type="compositionally biased region" description="Basic and acidic residues" evidence="6">
    <location>
        <begin position="396"/>
        <end position="409"/>
    </location>
</feature>
<dbReference type="GO" id="GO:0003677">
    <property type="term" value="F:DNA binding"/>
    <property type="evidence" value="ECO:0007669"/>
    <property type="project" value="UniProtKB-UniRule"/>
</dbReference>
<accession>A0A8J4AGU9</accession>
<dbReference type="Gene3D" id="1.10.443.10">
    <property type="entry name" value="Intergrase catalytic core"/>
    <property type="match status" value="1"/>
</dbReference>
<protein>
    <submittedName>
        <fullName evidence="9">Putative prophage phiRv2 integrase</fullName>
    </submittedName>
</protein>
<dbReference type="InterPro" id="IPR013762">
    <property type="entry name" value="Integrase-like_cat_sf"/>
</dbReference>
<feature type="region of interest" description="Disordered" evidence="6">
    <location>
        <begin position="362"/>
        <end position="409"/>
    </location>
</feature>
<keyword evidence="2" id="KW-0229">DNA integration</keyword>
<name>A0A8J4AGU9_9ACTN</name>
<evidence type="ECO:0000313" key="9">
    <source>
        <dbReference type="EMBL" id="GIL30439.1"/>
    </source>
</evidence>
<keyword evidence="3 5" id="KW-0238">DNA-binding</keyword>
<dbReference type="EMBL" id="BOPO01000117">
    <property type="protein sequence ID" value="GIL30439.1"/>
    <property type="molecule type" value="Genomic_DNA"/>
</dbReference>
<dbReference type="AlphaFoldDB" id="A0A8J4AGU9"/>
<dbReference type="InterPro" id="IPR010998">
    <property type="entry name" value="Integrase_recombinase_N"/>
</dbReference>
<evidence type="ECO:0000256" key="6">
    <source>
        <dbReference type="SAM" id="MobiDB-lite"/>
    </source>
</evidence>
<dbReference type="PROSITE" id="PS51898">
    <property type="entry name" value="TYR_RECOMBINASE"/>
    <property type="match status" value="1"/>
</dbReference>
<gene>
    <name evidence="9" type="ORF">NUM_56930</name>
</gene>
<evidence type="ECO:0000259" key="7">
    <source>
        <dbReference type="PROSITE" id="PS51898"/>
    </source>
</evidence>
<proteinExistence type="inferred from homology"/>
<dbReference type="PROSITE" id="PS51900">
    <property type="entry name" value="CB"/>
    <property type="match status" value="1"/>
</dbReference>
<evidence type="ECO:0000256" key="5">
    <source>
        <dbReference type="PROSITE-ProRule" id="PRU01248"/>
    </source>
</evidence>
<dbReference type="CDD" id="cd01189">
    <property type="entry name" value="INT_ICEBs1_C_like"/>
    <property type="match status" value="1"/>
</dbReference>
<evidence type="ECO:0000313" key="10">
    <source>
        <dbReference type="Proteomes" id="UP000614996"/>
    </source>
</evidence>
<evidence type="ECO:0000259" key="8">
    <source>
        <dbReference type="PROSITE" id="PS51900"/>
    </source>
</evidence>
<evidence type="ECO:0000256" key="4">
    <source>
        <dbReference type="ARBA" id="ARBA00023172"/>
    </source>
</evidence>
<comment type="caution">
    <text evidence="9">The sequence shown here is derived from an EMBL/GenBank/DDBJ whole genome shotgun (WGS) entry which is preliminary data.</text>
</comment>
<dbReference type="InterPro" id="IPR058717">
    <property type="entry name" value="Phage_L5_Integrase_N"/>
</dbReference>
<dbReference type="PANTHER" id="PTHR30349:SF64">
    <property type="entry name" value="PROPHAGE INTEGRASE INTD-RELATED"/>
    <property type="match status" value="1"/>
</dbReference>
<dbReference type="GO" id="GO:0006310">
    <property type="term" value="P:DNA recombination"/>
    <property type="evidence" value="ECO:0007669"/>
    <property type="project" value="UniProtKB-KW"/>
</dbReference>
<dbReference type="InterPro" id="IPR004107">
    <property type="entry name" value="Integrase_SAM-like_N"/>
</dbReference>
<dbReference type="InterPro" id="IPR011010">
    <property type="entry name" value="DNA_brk_join_enz"/>
</dbReference>
<keyword evidence="10" id="KW-1185">Reference proteome</keyword>
<feature type="domain" description="Core-binding (CB)" evidence="8">
    <location>
        <begin position="67"/>
        <end position="147"/>
    </location>
</feature>
<dbReference type="Pfam" id="PF26003">
    <property type="entry name" value="Integrase_N_phage"/>
    <property type="match status" value="1"/>
</dbReference>
<dbReference type="Pfam" id="PF14659">
    <property type="entry name" value="Phage_int_SAM_3"/>
    <property type="match status" value="1"/>
</dbReference>
<organism evidence="9 10">
    <name type="scientific">Actinocatenispora comari</name>
    <dbReference type="NCBI Taxonomy" id="2807577"/>
    <lineage>
        <taxon>Bacteria</taxon>
        <taxon>Bacillati</taxon>
        <taxon>Actinomycetota</taxon>
        <taxon>Actinomycetes</taxon>
        <taxon>Micromonosporales</taxon>
        <taxon>Micromonosporaceae</taxon>
        <taxon>Actinocatenispora</taxon>
    </lineage>
</organism>
<dbReference type="InterPro" id="IPR044068">
    <property type="entry name" value="CB"/>
</dbReference>
<reference evidence="10" key="1">
    <citation type="journal article" date="2021" name="Int. J. Syst. Evol. Microbiol.">
        <title>Actinocatenispora comari sp. nov., an endophytic actinomycete isolated from aerial parts of Comarum salesowianum.</title>
        <authorList>
            <person name="Oyunbileg N."/>
            <person name="Iizaka Y."/>
            <person name="Hamada M."/>
            <person name="Davaapurev B.O."/>
            <person name="Fukumoto A."/>
            <person name="Tsetseg B."/>
            <person name="Kato F."/>
            <person name="Tamura T."/>
            <person name="Batkhuu J."/>
            <person name="Anzai Y."/>
        </authorList>
    </citation>
    <scope>NUCLEOTIDE SEQUENCE [LARGE SCALE GENOMIC DNA]</scope>
    <source>
        <strain evidence="10">NUM-2625</strain>
    </source>
</reference>
<dbReference type="RefSeq" id="WP_207128086.1">
    <property type="nucleotide sequence ID" value="NZ_BOPO01000117.1"/>
</dbReference>
<sequence>MARRRRHFGRVRQLPSGRWQARYPGPDGLLRTAPKTFETRKAAEKWLTDKEHEINHGDWIDPDSGCVPVVDYVETWIADRDIRLRTRENYGAYLRNQITPYLADVDVNELTSARVRSWLRRMREAGVGEQRRAGAYRLLRAALNTAVNEDHMIKRNPCNIKGAGTVETPEREVITLDQVFALADALPKRYRLMVLLSTFVTLRWGELVGLRRERVNLETRTLRVARNGIQGDKGPIQDGDPKTLKGFRTLTFPEFLAGEIEEHLTEFVGEEQDALLFIGPRGGRPKRNNFHRLWAKARVEVGVPEIHFHDLRHTGSTLAAEAGANLAELMQRMGHSTSRAALIYLHATQRRDREVADRIGKLAEAARPSSDSSAEDVDGGTGTPAGKLGSGPRGTEGARGEKPGASDVA</sequence>
<dbReference type="Proteomes" id="UP000614996">
    <property type="component" value="Unassembled WGS sequence"/>
</dbReference>
<dbReference type="PANTHER" id="PTHR30349">
    <property type="entry name" value="PHAGE INTEGRASE-RELATED"/>
    <property type="match status" value="1"/>
</dbReference>
<dbReference type="SUPFAM" id="SSF56349">
    <property type="entry name" value="DNA breaking-rejoining enzymes"/>
    <property type="match status" value="1"/>
</dbReference>